<evidence type="ECO:0000256" key="2">
    <source>
        <dbReference type="ARBA" id="ARBA00022692"/>
    </source>
</evidence>
<proteinExistence type="predicted"/>
<keyword evidence="3 5" id="KW-1133">Transmembrane helix</keyword>
<reference evidence="7" key="1">
    <citation type="submission" date="2014-05" db="EMBL/GenBank/DDBJ databases">
        <title>Key roles for freshwater Actinobacteria revealed by deep metagenomic sequencing.</title>
        <authorList>
            <person name="Ghai R."/>
            <person name="Mizuno C.M."/>
            <person name="Picazo A."/>
            <person name="Camacho A."/>
            <person name="Rodriguez-Valera F."/>
        </authorList>
    </citation>
    <scope>NUCLEOTIDE SEQUENCE</scope>
</reference>
<evidence type="ECO:0000256" key="1">
    <source>
        <dbReference type="ARBA" id="ARBA00004141"/>
    </source>
</evidence>
<keyword evidence="4 5" id="KW-0472">Membrane</keyword>
<name>A0A094SG21_9ZZZZ</name>
<dbReference type="AlphaFoldDB" id="A0A094SG21"/>
<feature type="transmembrane region" description="Helical" evidence="5">
    <location>
        <begin position="93"/>
        <end position="111"/>
    </location>
</feature>
<dbReference type="Pfam" id="PF13564">
    <property type="entry name" value="DoxX_2"/>
    <property type="match status" value="1"/>
</dbReference>
<protein>
    <submittedName>
        <fullName evidence="6">Unannotated protein</fullName>
    </submittedName>
</protein>
<evidence type="ECO:0000256" key="3">
    <source>
        <dbReference type="ARBA" id="ARBA00022989"/>
    </source>
</evidence>
<dbReference type="InterPro" id="IPR032808">
    <property type="entry name" value="DoxX"/>
</dbReference>
<gene>
    <name evidence="7" type="ORF">GM50_12370</name>
    <name evidence="6" type="ORF">UFOPK2243_01093</name>
</gene>
<comment type="subcellular location">
    <subcellularLocation>
        <location evidence="1">Membrane</location>
        <topology evidence="1">Multi-pass membrane protein</topology>
    </subcellularLocation>
</comment>
<dbReference type="GO" id="GO:0016020">
    <property type="term" value="C:membrane"/>
    <property type="evidence" value="ECO:0007669"/>
    <property type="project" value="UniProtKB-SubCell"/>
</dbReference>
<evidence type="ECO:0000256" key="5">
    <source>
        <dbReference type="SAM" id="Phobius"/>
    </source>
</evidence>
<evidence type="ECO:0000313" key="7">
    <source>
        <dbReference type="EMBL" id="KGA17233.1"/>
    </source>
</evidence>
<accession>A0A094SG21</accession>
<sequence length="113" mass="12272">MSTALTIIVAFLAVVFVISGLSKASGNEKGLSGTRDVNVPDKFARLVGFIETALALGLIISMKWNWMLFFPLVGLWVVMAGAVYTHFKANKLRTAIPAFFLLTLISIALVLNK</sequence>
<dbReference type="EMBL" id="CAEZWL010000047">
    <property type="protein sequence ID" value="CAB4660508.1"/>
    <property type="molecule type" value="Genomic_DNA"/>
</dbReference>
<organism evidence="7">
    <name type="scientific">freshwater metagenome</name>
    <dbReference type="NCBI Taxonomy" id="449393"/>
    <lineage>
        <taxon>unclassified sequences</taxon>
        <taxon>metagenomes</taxon>
        <taxon>ecological metagenomes</taxon>
    </lineage>
</organism>
<reference evidence="6" key="2">
    <citation type="submission" date="2020-05" db="EMBL/GenBank/DDBJ databases">
        <authorList>
            <person name="Chiriac C."/>
            <person name="Salcher M."/>
            <person name="Ghai R."/>
            <person name="Kavagutti S V."/>
        </authorList>
    </citation>
    <scope>NUCLEOTIDE SEQUENCE</scope>
</reference>
<feature type="transmembrane region" description="Helical" evidence="5">
    <location>
        <begin position="43"/>
        <end position="61"/>
    </location>
</feature>
<keyword evidence="2 5" id="KW-0812">Transmembrane</keyword>
<feature type="transmembrane region" description="Helical" evidence="5">
    <location>
        <begin position="68"/>
        <end position="87"/>
    </location>
</feature>
<evidence type="ECO:0000313" key="6">
    <source>
        <dbReference type="EMBL" id="CAB4660508.1"/>
    </source>
</evidence>
<evidence type="ECO:0000256" key="4">
    <source>
        <dbReference type="ARBA" id="ARBA00023136"/>
    </source>
</evidence>
<dbReference type="EMBL" id="JNSK01000047">
    <property type="protein sequence ID" value="KGA17233.1"/>
    <property type="molecule type" value="Genomic_DNA"/>
</dbReference>